<dbReference type="RefSeq" id="WP_257608237.1">
    <property type="nucleotide sequence ID" value="NZ_CP168173.1"/>
</dbReference>
<proteinExistence type="predicted"/>
<evidence type="ECO:0000313" key="2">
    <source>
        <dbReference type="Proteomes" id="UP001140230"/>
    </source>
</evidence>
<dbReference type="Proteomes" id="UP001140230">
    <property type="component" value="Unassembled WGS sequence"/>
</dbReference>
<sequence length="44" mass="4426">MNDITDIAAICTTRAGNCTGACACMASAIVHPRFVRPASVSTAG</sequence>
<reference evidence="1" key="2">
    <citation type="submission" date="2022-08" db="EMBL/GenBank/DDBJ databases">
        <authorList>
            <person name="Iruegas-Bocardo F."/>
            <person name="Weisberg A.J."/>
            <person name="Riutta E.R."/>
            <person name="Kilday K."/>
            <person name="Bonkowski J.C."/>
            <person name="Creswell T."/>
            <person name="Daughtrey M.L."/>
            <person name="Rane K."/>
            <person name="Grunwald N.J."/>
            <person name="Chang J.H."/>
            <person name="Putnam M.L."/>
        </authorList>
    </citation>
    <scope>NUCLEOTIDE SEQUENCE</scope>
    <source>
        <strain evidence="1">22-338</strain>
    </source>
</reference>
<dbReference type="AlphaFoldDB" id="A0A9X4BPJ4"/>
<dbReference type="EMBL" id="JANWTP010000006">
    <property type="protein sequence ID" value="MDC8636914.1"/>
    <property type="molecule type" value="Genomic_DNA"/>
</dbReference>
<name>A0A9X4BPJ4_9XANT</name>
<comment type="caution">
    <text evidence="1">The sequence shown here is derived from an EMBL/GenBank/DDBJ whole genome shotgun (WGS) entry which is preliminary data.</text>
</comment>
<protein>
    <submittedName>
        <fullName evidence="1">Uncharacterized protein</fullName>
    </submittedName>
</protein>
<organism evidence="1 2">
    <name type="scientific">Xanthomonas hortorum pv. hederae</name>
    <dbReference type="NCBI Taxonomy" id="453603"/>
    <lineage>
        <taxon>Bacteria</taxon>
        <taxon>Pseudomonadati</taxon>
        <taxon>Pseudomonadota</taxon>
        <taxon>Gammaproteobacteria</taxon>
        <taxon>Lysobacterales</taxon>
        <taxon>Lysobacteraceae</taxon>
        <taxon>Xanthomonas</taxon>
    </lineage>
</organism>
<accession>A0A9X4BPJ4</accession>
<reference evidence="1" key="1">
    <citation type="journal article" date="2022" name="Phytopathology">
        <title>Whole genome sequencing-based tracing of a 2022 introduction and outbreak of Xanthomonas hortorum pv. pelargonii.</title>
        <authorList>
            <person name="Iruegas Bocardo F."/>
            <person name="Weisberg A.J."/>
            <person name="Riutta E.R."/>
            <person name="Kilday K.B."/>
            <person name="Bonkowski J.C."/>
            <person name="Creswell T.C."/>
            <person name="Daughtrey M."/>
            <person name="Rane K.K."/>
            <person name="Grunwald N.J."/>
            <person name="Chang J.H."/>
            <person name="Putnam M."/>
        </authorList>
    </citation>
    <scope>NUCLEOTIDE SEQUENCE</scope>
    <source>
        <strain evidence="1">22-338</strain>
    </source>
</reference>
<gene>
    <name evidence="1" type="ORF">NY667_03590</name>
</gene>
<evidence type="ECO:0000313" key="1">
    <source>
        <dbReference type="EMBL" id="MDC8636914.1"/>
    </source>
</evidence>